<keyword evidence="4" id="KW-1185">Reference proteome</keyword>
<dbReference type="CDD" id="cd02440">
    <property type="entry name" value="AdoMet_MTases"/>
    <property type="match status" value="1"/>
</dbReference>
<dbReference type="RefSeq" id="WP_200609057.1">
    <property type="nucleotide sequence ID" value="NZ_JAEHHL010000004.1"/>
</dbReference>
<dbReference type="Gene3D" id="3.40.50.150">
    <property type="entry name" value="Vaccinia Virus protein VP39"/>
    <property type="match status" value="1"/>
</dbReference>
<name>A0A8J7M604_9RHOB</name>
<dbReference type="EMBL" id="JAEHHL010000004">
    <property type="protein sequence ID" value="MBK0399109.1"/>
    <property type="molecule type" value="Genomic_DNA"/>
</dbReference>
<evidence type="ECO:0000313" key="4">
    <source>
        <dbReference type="Proteomes" id="UP000655420"/>
    </source>
</evidence>
<proteinExistence type="predicted"/>
<dbReference type="AlphaFoldDB" id="A0A8J7M604"/>
<feature type="domain" description="Methyltransferase" evidence="2">
    <location>
        <begin position="47"/>
        <end position="142"/>
    </location>
</feature>
<evidence type="ECO:0000313" key="3">
    <source>
        <dbReference type="EMBL" id="MBK0399109.1"/>
    </source>
</evidence>
<dbReference type="SUPFAM" id="SSF53335">
    <property type="entry name" value="S-adenosyl-L-methionine-dependent methyltransferases"/>
    <property type="match status" value="1"/>
</dbReference>
<accession>A0A8J7M604</accession>
<dbReference type="InterPro" id="IPR041698">
    <property type="entry name" value="Methyltransf_25"/>
</dbReference>
<dbReference type="GO" id="GO:0008168">
    <property type="term" value="F:methyltransferase activity"/>
    <property type="evidence" value="ECO:0007669"/>
    <property type="project" value="UniProtKB-KW"/>
</dbReference>
<protein>
    <submittedName>
        <fullName evidence="3">Class I SAM-dependent methyltransferase</fullName>
    </submittedName>
</protein>
<dbReference type="PANTHER" id="PTHR43861">
    <property type="entry name" value="TRANS-ACONITATE 2-METHYLTRANSFERASE-RELATED"/>
    <property type="match status" value="1"/>
</dbReference>
<evidence type="ECO:0000259" key="2">
    <source>
        <dbReference type="Pfam" id="PF13649"/>
    </source>
</evidence>
<dbReference type="Proteomes" id="UP000655420">
    <property type="component" value="Unassembled WGS sequence"/>
</dbReference>
<sequence>MSSRLAQLFDRAATAYDAERRALIPCFDDFYGAALAALDGLVPGARVLDLGAGTGLYSGLLAAGRPDLDFTLCDISEGMLEAARARFAGLGVAAELVVADYAADMPAGPYDAVISAVSIHHLDRAGKAATLAAAHSRLTPGGIFVNAEQIAGETAAEEAALDRDWEADARALGASAETIAAARGRMAHDRCVTPAENLGLMRAAGFASVRETFREGRFAVFTARASAACG</sequence>
<dbReference type="Pfam" id="PF13649">
    <property type="entry name" value="Methyltransf_25"/>
    <property type="match status" value="1"/>
</dbReference>
<evidence type="ECO:0000256" key="1">
    <source>
        <dbReference type="ARBA" id="ARBA00022679"/>
    </source>
</evidence>
<keyword evidence="1" id="KW-0808">Transferase</keyword>
<comment type="caution">
    <text evidence="3">The sequence shown here is derived from an EMBL/GenBank/DDBJ whole genome shotgun (WGS) entry which is preliminary data.</text>
</comment>
<dbReference type="GO" id="GO:0032259">
    <property type="term" value="P:methylation"/>
    <property type="evidence" value="ECO:0007669"/>
    <property type="project" value="UniProtKB-KW"/>
</dbReference>
<dbReference type="InterPro" id="IPR029063">
    <property type="entry name" value="SAM-dependent_MTases_sf"/>
</dbReference>
<reference evidence="3" key="1">
    <citation type="submission" date="2020-12" db="EMBL/GenBank/DDBJ databases">
        <title>Bacterial taxonomy.</title>
        <authorList>
            <person name="Pan X."/>
        </authorList>
    </citation>
    <scope>NUCLEOTIDE SEQUENCE</scope>
    <source>
        <strain evidence="3">M0105</strain>
    </source>
</reference>
<gene>
    <name evidence="3" type="ORF">H0I76_07905</name>
</gene>
<organism evidence="3 4">
    <name type="scientific">Thermohalobaculum xanthum</name>
    <dbReference type="NCBI Taxonomy" id="2753746"/>
    <lineage>
        <taxon>Bacteria</taxon>
        <taxon>Pseudomonadati</taxon>
        <taxon>Pseudomonadota</taxon>
        <taxon>Alphaproteobacteria</taxon>
        <taxon>Rhodobacterales</taxon>
        <taxon>Paracoccaceae</taxon>
        <taxon>Thermohalobaculum</taxon>
    </lineage>
</organism>
<keyword evidence="3" id="KW-0489">Methyltransferase</keyword>